<dbReference type="PANTHER" id="PTHR43213">
    <property type="entry name" value="BIFUNCTIONAL DTTP/UTP PYROPHOSPHATASE/METHYLTRANSFERASE PROTEIN-RELATED"/>
    <property type="match status" value="1"/>
</dbReference>
<keyword evidence="3 4" id="KW-0546">Nucleotide metabolism</keyword>
<dbReference type="EC" id="3.6.1.9" evidence="4"/>
<evidence type="ECO:0000313" key="5">
    <source>
        <dbReference type="EMBL" id="KTD38696.1"/>
    </source>
</evidence>
<dbReference type="PANTHER" id="PTHR43213:SF5">
    <property type="entry name" value="BIFUNCTIONAL DTTP_UTP PYROPHOSPHATASE_METHYLTRANSFERASE PROTEIN-RELATED"/>
    <property type="match status" value="1"/>
</dbReference>
<dbReference type="Pfam" id="PF02545">
    <property type="entry name" value="Maf"/>
    <property type="match status" value="1"/>
</dbReference>
<feature type="active site" description="Proton acceptor" evidence="4">
    <location>
        <position position="79"/>
    </location>
</feature>
<evidence type="ECO:0000256" key="3">
    <source>
        <dbReference type="ARBA" id="ARBA00023080"/>
    </source>
</evidence>
<reference evidence="5 6" key="1">
    <citation type="submission" date="2015-11" db="EMBL/GenBank/DDBJ databases">
        <title>Genomic analysis of 38 Legionella species identifies large and diverse effector repertoires.</title>
        <authorList>
            <person name="Burstein D."/>
            <person name="Amaro F."/>
            <person name="Zusman T."/>
            <person name="Lifshitz Z."/>
            <person name="Cohen O."/>
            <person name="Gilbert J.A."/>
            <person name="Pupko T."/>
            <person name="Shuman H.A."/>
            <person name="Segal G."/>
        </authorList>
    </citation>
    <scope>NUCLEOTIDE SEQUENCE [LARGE SCALE GENOMIC DNA]</scope>
    <source>
        <strain evidence="5 6">Oak Ridge-10</strain>
    </source>
</reference>
<dbReference type="PATRIC" id="fig|29423.5.peg.1237"/>
<sequence>MLDFLQQVPLVLASASKNRQKLLQNCGLQFSIRPSNIDESHIKKHYKGHSFSDLAMLLAKSKAMSVSQELPNDVIIAADQLCVLDNQYFDKPIAHAIAKQQLEQLSGKSHQLLTAVCLVKNNQILWQHLVCTIMTMHCLKPSTIENYLHIEQPYHSCGSYHYEGLGKWLFKEIHHGDESTIIGLPLLALLNALQALNIVSIR</sequence>
<comment type="similarity">
    <text evidence="4">Belongs to the Maf family.</text>
</comment>
<comment type="caution">
    <text evidence="5">The sequence shown here is derived from an EMBL/GenBank/DDBJ whole genome shotgun (WGS) entry which is preliminary data.</text>
</comment>
<dbReference type="GO" id="GO:0047429">
    <property type="term" value="F:nucleoside triphosphate diphosphatase activity"/>
    <property type="evidence" value="ECO:0007669"/>
    <property type="project" value="UniProtKB-EC"/>
</dbReference>
<comment type="catalytic activity">
    <reaction evidence="4">
        <text>a ribonucleoside 5'-triphosphate + H2O = a ribonucleoside 5'-phosphate + diphosphate + H(+)</text>
        <dbReference type="Rhea" id="RHEA:23996"/>
        <dbReference type="ChEBI" id="CHEBI:15377"/>
        <dbReference type="ChEBI" id="CHEBI:15378"/>
        <dbReference type="ChEBI" id="CHEBI:33019"/>
        <dbReference type="ChEBI" id="CHEBI:58043"/>
        <dbReference type="ChEBI" id="CHEBI:61557"/>
        <dbReference type="EC" id="3.6.1.9"/>
    </reaction>
</comment>
<gene>
    <name evidence="5" type="ORF">Loak_1184</name>
</gene>
<comment type="subcellular location">
    <subcellularLocation>
        <location evidence="4">Cytoplasm</location>
    </subcellularLocation>
</comment>
<comment type="caution">
    <text evidence="4">Lacks conserved residue(s) required for the propagation of feature annotation.</text>
</comment>
<dbReference type="EMBL" id="LNYP01000024">
    <property type="protein sequence ID" value="KTD38696.1"/>
    <property type="molecule type" value="Genomic_DNA"/>
</dbReference>
<protein>
    <recommendedName>
        <fullName evidence="4">Nucleoside triphosphate pyrophosphatase</fullName>
        <ecNumber evidence="4">3.6.1.9</ecNumber>
    </recommendedName>
    <alternativeName>
        <fullName evidence="4">Nucleotide pyrophosphatase</fullName>
        <shortName evidence="4">Nucleotide PPase</shortName>
    </alternativeName>
</protein>
<organism evidence="5 6">
    <name type="scientific">Legionella oakridgensis</name>
    <dbReference type="NCBI Taxonomy" id="29423"/>
    <lineage>
        <taxon>Bacteria</taxon>
        <taxon>Pseudomonadati</taxon>
        <taxon>Pseudomonadota</taxon>
        <taxon>Gammaproteobacteria</taxon>
        <taxon>Legionellales</taxon>
        <taxon>Legionellaceae</taxon>
        <taxon>Legionella</taxon>
    </lineage>
</organism>
<dbReference type="CDD" id="cd00555">
    <property type="entry name" value="Maf"/>
    <property type="match status" value="1"/>
</dbReference>
<dbReference type="GO" id="GO:0005737">
    <property type="term" value="C:cytoplasm"/>
    <property type="evidence" value="ECO:0007669"/>
    <property type="project" value="UniProtKB-SubCell"/>
</dbReference>
<dbReference type="InterPro" id="IPR029001">
    <property type="entry name" value="ITPase-like_fam"/>
</dbReference>
<comment type="cofactor">
    <cofactor evidence="1 4">
        <name>a divalent metal cation</name>
        <dbReference type="ChEBI" id="CHEBI:60240"/>
    </cofactor>
</comment>
<proteinExistence type="inferred from homology"/>
<dbReference type="Proteomes" id="UP000054858">
    <property type="component" value="Unassembled WGS sequence"/>
</dbReference>
<comment type="function">
    <text evidence="4">Nucleoside triphosphate pyrophosphatase. May have a dual role in cell division arrest and in preventing the incorporation of modified nucleotides into cellular nucleic acids.</text>
</comment>
<dbReference type="RefSeq" id="WP_025386296.1">
    <property type="nucleotide sequence ID" value="NZ_KV441803.1"/>
</dbReference>
<dbReference type="NCBIfam" id="TIGR00172">
    <property type="entry name" value="maf"/>
    <property type="match status" value="1"/>
</dbReference>
<evidence type="ECO:0000256" key="4">
    <source>
        <dbReference type="HAMAP-Rule" id="MF_00528"/>
    </source>
</evidence>
<keyword evidence="4" id="KW-0963">Cytoplasm</keyword>
<evidence type="ECO:0000256" key="1">
    <source>
        <dbReference type="ARBA" id="ARBA00001968"/>
    </source>
</evidence>
<accession>A0A0W0X2H8</accession>
<comment type="catalytic activity">
    <reaction evidence="4">
        <text>a 2'-deoxyribonucleoside 5'-triphosphate + H2O = a 2'-deoxyribonucleoside 5'-phosphate + diphosphate + H(+)</text>
        <dbReference type="Rhea" id="RHEA:44644"/>
        <dbReference type="ChEBI" id="CHEBI:15377"/>
        <dbReference type="ChEBI" id="CHEBI:15378"/>
        <dbReference type="ChEBI" id="CHEBI:33019"/>
        <dbReference type="ChEBI" id="CHEBI:61560"/>
        <dbReference type="ChEBI" id="CHEBI:65317"/>
        <dbReference type="EC" id="3.6.1.9"/>
    </reaction>
</comment>
<dbReference type="GO" id="GO:0009117">
    <property type="term" value="P:nucleotide metabolic process"/>
    <property type="evidence" value="ECO:0007669"/>
    <property type="project" value="UniProtKB-KW"/>
</dbReference>
<dbReference type="InterPro" id="IPR003697">
    <property type="entry name" value="Maf-like"/>
</dbReference>
<dbReference type="PIRSF" id="PIRSF006305">
    <property type="entry name" value="Maf"/>
    <property type="match status" value="1"/>
</dbReference>
<evidence type="ECO:0000256" key="2">
    <source>
        <dbReference type="ARBA" id="ARBA00022801"/>
    </source>
</evidence>
<dbReference type="SUPFAM" id="SSF52972">
    <property type="entry name" value="ITPase-like"/>
    <property type="match status" value="1"/>
</dbReference>
<name>A0A0W0X2H8_9GAMM</name>
<dbReference type="HAMAP" id="MF_00528">
    <property type="entry name" value="Maf"/>
    <property type="match status" value="1"/>
</dbReference>
<keyword evidence="2 4" id="KW-0378">Hydrolase</keyword>
<dbReference type="AlphaFoldDB" id="A0A0W0X2H8"/>
<evidence type="ECO:0000313" key="6">
    <source>
        <dbReference type="Proteomes" id="UP000054858"/>
    </source>
</evidence>
<dbReference type="Gene3D" id="3.90.950.10">
    <property type="match status" value="1"/>
</dbReference>